<accession>A0A0A9GSI2</accession>
<dbReference type="EMBL" id="GBRH01172400">
    <property type="protein sequence ID" value="JAE25496.1"/>
    <property type="molecule type" value="Transcribed_RNA"/>
</dbReference>
<reference evidence="1" key="2">
    <citation type="journal article" date="2015" name="Data Brief">
        <title>Shoot transcriptome of the giant reed, Arundo donax.</title>
        <authorList>
            <person name="Barrero R.A."/>
            <person name="Guerrero F.D."/>
            <person name="Moolhuijzen P."/>
            <person name="Goolsby J.A."/>
            <person name="Tidwell J."/>
            <person name="Bellgard S.E."/>
            <person name="Bellgard M.I."/>
        </authorList>
    </citation>
    <scope>NUCLEOTIDE SEQUENCE</scope>
    <source>
        <tissue evidence="1">Shoot tissue taken approximately 20 cm above the soil surface</tissue>
    </source>
</reference>
<sequence>MPFSDSGVRVQT</sequence>
<name>A0A0A9GSI2_ARUDO</name>
<protein>
    <submittedName>
        <fullName evidence="1">Uncharacterized protein</fullName>
    </submittedName>
</protein>
<proteinExistence type="predicted"/>
<reference evidence="1" key="1">
    <citation type="submission" date="2014-09" db="EMBL/GenBank/DDBJ databases">
        <authorList>
            <person name="Magalhaes I.L.F."/>
            <person name="Oliveira U."/>
            <person name="Santos F.R."/>
            <person name="Vidigal T.H.D.A."/>
            <person name="Brescovit A.D."/>
            <person name="Santos A.J."/>
        </authorList>
    </citation>
    <scope>NUCLEOTIDE SEQUENCE</scope>
    <source>
        <tissue evidence="1">Shoot tissue taken approximately 20 cm above the soil surface</tissue>
    </source>
</reference>
<organism evidence="1">
    <name type="scientific">Arundo donax</name>
    <name type="common">Giant reed</name>
    <name type="synonym">Donax arundinaceus</name>
    <dbReference type="NCBI Taxonomy" id="35708"/>
    <lineage>
        <taxon>Eukaryota</taxon>
        <taxon>Viridiplantae</taxon>
        <taxon>Streptophyta</taxon>
        <taxon>Embryophyta</taxon>
        <taxon>Tracheophyta</taxon>
        <taxon>Spermatophyta</taxon>
        <taxon>Magnoliopsida</taxon>
        <taxon>Liliopsida</taxon>
        <taxon>Poales</taxon>
        <taxon>Poaceae</taxon>
        <taxon>PACMAD clade</taxon>
        <taxon>Arundinoideae</taxon>
        <taxon>Arundineae</taxon>
        <taxon>Arundo</taxon>
    </lineage>
</organism>
<evidence type="ECO:0000313" key="1">
    <source>
        <dbReference type="EMBL" id="JAE25496.1"/>
    </source>
</evidence>